<organism evidence="7 8">
    <name type="scientific">Cyphellophora europaea (strain CBS 101466)</name>
    <name type="common">Phialophora europaea</name>
    <dbReference type="NCBI Taxonomy" id="1220924"/>
    <lineage>
        <taxon>Eukaryota</taxon>
        <taxon>Fungi</taxon>
        <taxon>Dikarya</taxon>
        <taxon>Ascomycota</taxon>
        <taxon>Pezizomycotina</taxon>
        <taxon>Eurotiomycetes</taxon>
        <taxon>Chaetothyriomycetidae</taxon>
        <taxon>Chaetothyriales</taxon>
        <taxon>Cyphellophoraceae</taxon>
        <taxon>Cyphellophora</taxon>
    </lineage>
</organism>
<protein>
    <recommendedName>
        <fullName evidence="6">PHD-type domain-containing protein</fullName>
    </recommendedName>
</protein>
<keyword evidence="1" id="KW-0479">Metal-binding</keyword>
<dbReference type="InParanoid" id="W2RQL9"/>
<dbReference type="CDD" id="cd15502">
    <property type="entry name" value="PHD_Phf1p_Phf2p_like"/>
    <property type="match status" value="1"/>
</dbReference>
<sequence>MPLDTNGVNLSPVPATQQRPAAYASADDGELHSDTIEVQAHAHPHTSEPAISNVDGSIETRSTGSGPPSGVFVKEASEGSRASPWATDWVSMQSDNPAHNALEASPMSRHFSASPALSVQGESHTGPGAVTGKQALGLDEATLQTDSDPDFRHSIPLPAPNRPPPQTFTATSHAPQGYYNTLKMTMPSSEPNGSREPKTSSRRVKQYTLPSGAVVSGKGLGRGRPGIKRGPRQPKSGELSTPGTAPDSASVTPKSAPSGSKKRGRSTSDVGRWESMTPDSLFPDSPESPPEYNPTDETRSGRKIQKPPSVQPQATESASPASKRPKLESRNTAPVTSPALKTHPKIKRRLYRGREQLALCEHCQRGHGPVGNVIVFCDACNKCWHQRCHEPQVPQSVIADSKAEWFCAHCEKILHGKKGKKSKVAMPTSVTTQSQPPQFVGPLVGGAALSQAQKIAFLESRTKEQLISLILSGSDLAPALPMFQIPAPQLPQAQFKSNYTTPVTSLLPFQIVASAEAEDEGYDSYFDEHAALYPKPGNGVKLPPDSADVNILLEHPQSRTFSHWIRGMPTREFSGNSDIVFSRQ</sequence>
<evidence type="ECO:0000313" key="7">
    <source>
        <dbReference type="EMBL" id="ETN38003.1"/>
    </source>
</evidence>
<evidence type="ECO:0000256" key="4">
    <source>
        <dbReference type="PROSITE-ProRule" id="PRU00146"/>
    </source>
</evidence>
<dbReference type="PROSITE" id="PS50016">
    <property type="entry name" value="ZF_PHD_2"/>
    <property type="match status" value="1"/>
</dbReference>
<dbReference type="AlphaFoldDB" id="W2RQL9"/>
<dbReference type="eggNOG" id="KOG4323">
    <property type="taxonomic scope" value="Eukaryota"/>
</dbReference>
<feature type="domain" description="PHD-type" evidence="6">
    <location>
        <begin position="357"/>
        <end position="413"/>
    </location>
</feature>
<dbReference type="SUPFAM" id="SSF57903">
    <property type="entry name" value="FYVE/PHD zinc finger"/>
    <property type="match status" value="1"/>
</dbReference>
<feature type="compositionally biased region" description="Polar residues" evidence="5">
    <location>
        <begin position="167"/>
        <end position="192"/>
    </location>
</feature>
<gene>
    <name evidence="7" type="ORF">HMPREF1541_07626</name>
</gene>
<dbReference type="RefSeq" id="XP_008720172.1">
    <property type="nucleotide sequence ID" value="XM_008721950.1"/>
</dbReference>
<feature type="region of interest" description="Disordered" evidence="5">
    <location>
        <begin position="144"/>
        <end position="347"/>
    </location>
</feature>
<keyword evidence="3" id="KW-0862">Zinc</keyword>
<dbReference type="VEuPathDB" id="FungiDB:HMPREF1541_07626"/>
<evidence type="ECO:0000256" key="1">
    <source>
        <dbReference type="ARBA" id="ARBA00022723"/>
    </source>
</evidence>
<evidence type="ECO:0000259" key="6">
    <source>
        <dbReference type="PROSITE" id="PS50016"/>
    </source>
</evidence>
<reference evidence="7 8" key="1">
    <citation type="submission" date="2013-03" db="EMBL/GenBank/DDBJ databases">
        <title>The Genome Sequence of Phialophora europaea CBS 101466.</title>
        <authorList>
            <consortium name="The Broad Institute Genomics Platform"/>
            <person name="Cuomo C."/>
            <person name="de Hoog S."/>
            <person name="Gorbushina A."/>
            <person name="Walker B."/>
            <person name="Young S.K."/>
            <person name="Zeng Q."/>
            <person name="Gargeya S."/>
            <person name="Fitzgerald M."/>
            <person name="Haas B."/>
            <person name="Abouelleil A."/>
            <person name="Allen A.W."/>
            <person name="Alvarado L."/>
            <person name="Arachchi H.M."/>
            <person name="Berlin A.M."/>
            <person name="Chapman S.B."/>
            <person name="Gainer-Dewar J."/>
            <person name="Goldberg J."/>
            <person name="Griggs A."/>
            <person name="Gujja S."/>
            <person name="Hansen M."/>
            <person name="Howarth C."/>
            <person name="Imamovic A."/>
            <person name="Ireland A."/>
            <person name="Larimer J."/>
            <person name="McCowan C."/>
            <person name="Murphy C."/>
            <person name="Pearson M."/>
            <person name="Poon T.W."/>
            <person name="Priest M."/>
            <person name="Roberts A."/>
            <person name="Saif S."/>
            <person name="Shea T."/>
            <person name="Sisk P."/>
            <person name="Sykes S."/>
            <person name="Wortman J."/>
            <person name="Nusbaum C."/>
            <person name="Birren B."/>
        </authorList>
    </citation>
    <scope>NUCLEOTIDE SEQUENCE [LARGE SCALE GENOMIC DNA]</scope>
    <source>
        <strain evidence="7 8">CBS 101466</strain>
    </source>
</reference>
<name>W2RQL9_CYPE1</name>
<feature type="region of interest" description="Disordered" evidence="5">
    <location>
        <begin position="1"/>
        <end position="69"/>
    </location>
</feature>
<dbReference type="HOGENOM" id="CLU_033346_0_0_1"/>
<dbReference type="InterPro" id="IPR001965">
    <property type="entry name" value="Znf_PHD"/>
</dbReference>
<keyword evidence="2 4" id="KW-0863">Zinc-finger</keyword>
<dbReference type="Pfam" id="PF00628">
    <property type="entry name" value="PHD"/>
    <property type="match status" value="1"/>
</dbReference>
<dbReference type="InterPro" id="IPR019786">
    <property type="entry name" value="Zinc_finger_PHD-type_CS"/>
</dbReference>
<dbReference type="InterPro" id="IPR013083">
    <property type="entry name" value="Znf_RING/FYVE/PHD"/>
</dbReference>
<feature type="compositionally biased region" description="Pro residues" evidence="5">
    <location>
        <begin position="157"/>
        <end position="166"/>
    </location>
</feature>
<evidence type="ECO:0000256" key="5">
    <source>
        <dbReference type="SAM" id="MobiDB-lite"/>
    </source>
</evidence>
<proteinExistence type="predicted"/>
<dbReference type="PROSITE" id="PS01359">
    <property type="entry name" value="ZF_PHD_1"/>
    <property type="match status" value="1"/>
</dbReference>
<dbReference type="Gene3D" id="3.30.40.10">
    <property type="entry name" value="Zinc/RING finger domain, C3HC4 (zinc finger)"/>
    <property type="match status" value="1"/>
</dbReference>
<feature type="compositionally biased region" description="Polar residues" evidence="5">
    <location>
        <begin position="311"/>
        <end position="320"/>
    </location>
</feature>
<keyword evidence="8" id="KW-1185">Reference proteome</keyword>
<dbReference type="Proteomes" id="UP000030752">
    <property type="component" value="Unassembled WGS sequence"/>
</dbReference>
<feature type="compositionally biased region" description="Polar residues" evidence="5">
    <location>
        <begin position="238"/>
        <end position="258"/>
    </location>
</feature>
<dbReference type="InterPro" id="IPR011011">
    <property type="entry name" value="Znf_FYVE_PHD"/>
</dbReference>
<dbReference type="EMBL" id="KB822723">
    <property type="protein sequence ID" value="ETN38003.1"/>
    <property type="molecule type" value="Genomic_DNA"/>
</dbReference>
<dbReference type="STRING" id="1220924.W2RQL9"/>
<dbReference type="OrthoDB" id="5863171at2759"/>
<evidence type="ECO:0000256" key="2">
    <source>
        <dbReference type="ARBA" id="ARBA00022771"/>
    </source>
</evidence>
<evidence type="ECO:0000313" key="8">
    <source>
        <dbReference type="Proteomes" id="UP000030752"/>
    </source>
</evidence>
<dbReference type="GO" id="GO:0008270">
    <property type="term" value="F:zinc ion binding"/>
    <property type="evidence" value="ECO:0007669"/>
    <property type="project" value="UniProtKB-KW"/>
</dbReference>
<evidence type="ECO:0000256" key="3">
    <source>
        <dbReference type="ARBA" id="ARBA00022833"/>
    </source>
</evidence>
<accession>W2RQL9</accession>
<dbReference type="GeneID" id="19974965"/>
<feature type="compositionally biased region" description="Polar residues" evidence="5">
    <location>
        <begin position="1"/>
        <end position="19"/>
    </location>
</feature>
<feature type="region of interest" description="Disordered" evidence="5">
    <location>
        <begin position="111"/>
        <end position="132"/>
    </location>
</feature>
<dbReference type="InterPro" id="IPR019787">
    <property type="entry name" value="Znf_PHD-finger"/>
</dbReference>
<dbReference type="SMART" id="SM00249">
    <property type="entry name" value="PHD"/>
    <property type="match status" value="1"/>
</dbReference>